<keyword evidence="13" id="KW-1185">Reference proteome</keyword>
<organism evidence="12 13">
    <name type="scientific">Eubacterium ruminantium</name>
    <dbReference type="NCBI Taxonomy" id="42322"/>
    <lineage>
        <taxon>Bacteria</taxon>
        <taxon>Bacillati</taxon>
        <taxon>Bacillota</taxon>
        <taxon>Clostridia</taxon>
        <taxon>Eubacteriales</taxon>
        <taxon>Eubacteriaceae</taxon>
        <taxon>Eubacterium</taxon>
    </lineage>
</organism>
<dbReference type="SUPFAM" id="SSF161098">
    <property type="entry name" value="MetI-like"/>
    <property type="match status" value="1"/>
</dbReference>
<feature type="domain" description="ABC transmembrane type-1" evidence="11">
    <location>
        <begin position="234"/>
        <end position="456"/>
    </location>
</feature>
<keyword evidence="6 9" id="KW-0812">Transmembrane</keyword>
<dbReference type="Proteomes" id="UP000189857">
    <property type="component" value="Unassembled WGS sequence"/>
</dbReference>
<evidence type="ECO:0000256" key="5">
    <source>
        <dbReference type="ARBA" id="ARBA00022597"/>
    </source>
</evidence>
<evidence type="ECO:0000313" key="13">
    <source>
        <dbReference type="Proteomes" id="UP000189857"/>
    </source>
</evidence>
<dbReference type="CDD" id="cd06261">
    <property type="entry name" value="TM_PBP2"/>
    <property type="match status" value="1"/>
</dbReference>
<dbReference type="GO" id="GO:0042956">
    <property type="term" value="P:maltodextrin transmembrane transport"/>
    <property type="evidence" value="ECO:0007669"/>
    <property type="project" value="TreeGrafter"/>
</dbReference>
<evidence type="ECO:0000256" key="7">
    <source>
        <dbReference type="ARBA" id="ARBA00022989"/>
    </source>
</evidence>
<evidence type="ECO:0000313" key="12">
    <source>
        <dbReference type="EMBL" id="SJZ95405.1"/>
    </source>
</evidence>
<dbReference type="Pfam" id="PF00528">
    <property type="entry name" value="BPD_transp_1"/>
    <property type="match status" value="1"/>
</dbReference>
<dbReference type="GO" id="GO:1990060">
    <property type="term" value="C:maltose transport complex"/>
    <property type="evidence" value="ECO:0007669"/>
    <property type="project" value="TreeGrafter"/>
</dbReference>
<dbReference type="PANTHER" id="PTHR47314">
    <property type="entry name" value="MALTOSE/MALTODEXTRIN TRANSPORT SYSTEM PERMEASE PROTEIN MALF"/>
    <property type="match status" value="1"/>
</dbReference>
<dbReference type="InterPro" id="IPR000515">
    <property type="entry name" value="MetI-like"/>
</dbReference>
<dbReference type="PANTHER" id="PTHR47314:SF1">
    <property type="entry name" value="MALTOSE_MALTODEXTRIN TRANSPORT SYSTEM PERMEASE PROTEIN MALF"/>
    <property type="match status" value="1"/>
</dbReference>
<feature type="transmembrane region" description="Helical" evidence="9">
    <location>
        <begin position="324"/>
        <end position="347"/>
    </location>
</feature>
<dbReference type="GO" id="GO:0015423">
    <property type="term" value="F:ABC-type maltose transporter activity"/>
    <property type="evidence" value="ECO:0007669"/>
    <property type="project" value="TreeGrafter"/>
</dbReference>
<reference evidence="12 13" key="1">
    <citation type="submission" date="2017-02" db="EMBL/GenBank/DDBJ databases">
        <authorList>
            <person name="Peterson S.W."/>
        </authorList>
    </citation>
    <scope>NUCLEOTIDE SEQUENCE [LARGE SCALE GENOMIC DNA]</scope>
    <source>
        <strain evidence="12 13">ATCC 17233</strain>
    </source>
</reference>
<keyword evidence="3 9" id="KW-0813">Transport</keyword>
<dbReference type="AlphaFoldDB" id="A0A1T4PV27"/>
<keyword evidence="7 9" id="KW-1133">Transmembrane helix</keyword>
<gene>
    <name evidence="12" type="ORF">SAMN02745110_02153</name>
</gene>
<evidence type="ECO:0000259" key="11">
    <source>
        <dbReference type="PROSITE" id="PS50928"/>
    </source>
</evidence>
<evidence type="ECO:0000256" key="3">
    <source>
        <dbReference type="ARBA" id="ARBA00022448"/>
    </source>
</evidence>
<feature type="transmembrane region" description="Helical" evidence="9">
    <location>
        <begin position="233"/>
        <end position="258"/>
    </location>
</feature>
<evidence type="ECO:0000256" key="6">
    <source>
        <dbReference type="ARBA" id="ARBA00022692"/>
    </source>
</evidence>
<proteinExistence type="inferred from homology"/>
<feature type="transmembrane region" description="Helical" evidence="9">
    <location>
        <begin position="110"/>
        <end position="130"/>
    </location>
</feature>
<dbReference type="SUPFAM" id="SSF160964">
    <property type="entry name" value="MalF N-terminal region-like"/>
    <property type="match status" value="1"/>
</dbReference>
<comment type="function">
    <text evidence="10">Part of the ABC transporter complex MalEFGK involved in maltose/maltodextrin import. Probably responsible for the translocation of the substrate across the membrane.</text>
</comment>
<dbReference type="PROSITE" id="PS50928">
    <property type="entry name" value="ABC_TM1"/>
    <property type="match status" value="1"/>
</dbReference>
<evidence type="ECO:0000256" key="10">
    <source>
        <dbReference type="RuleBase" id="RU367050"/>
    </source>
</evidence>
<feature type="transmembrane region" description="Helical" evidence="9">
    <location>
        <begin position="437"/>
        <end position="460"/>
    </location>
</feature>
<feature type="transmembrane region" description="Helical" evidence="9">
    <location>
        <begin position="270"/>
        <end position="289"/>
    </location>
</feature>
<accession>A0A1T4PV27</accession>
<evidence type="ECO:0000256" key="9">
    <source>
        <dbReference type="RuleBase" id="RU363032"/>
    </source>
</evidence>
<sequence length="470" mass="53137">MNKSIASTSEKKRKSKIGTFFKIVGSEFKEIGTTFTKGTWFTKVSCFIPGLGQILRGQFARGIMFLLIEGGLLFYIFGVGMPYLQDFGTLGTETSGYNDYGVMTYGDNSFFILLYGLLTITAIFLVILFWRINLKQNKKVDDLLRENRMIPTNKQDLHSLIDSNFDKTLLALPVIGIFLFTVLPIMFMICIAFTNYDMDHTPPGKLFSWVGFDNFKEIFSFGGTGFGSTFFKVLAWTLIWAFFATFLNYFLGMALALLINKKGIKFKKMWRTILIVTIAVPQFVSLLYVGKMFAADGIVNTYLLKWGWISRAIPFWTNPTLAQVLVIIINLWVGIPYLVLIATGLLMNIPADLYESARIDGATNIQMFFKITLPYMLFVTGPFLLTQFIGNINNFNVIYLLTTGQPLSTKLSNNAGYTDLLVTWLYKMTVNSSNYKMAAVIGIMVFVVVAVVSLIVYNLMPSVKDEEEFQ</sequence>
<evidence type="ECO:0000256" key="1">
    <source>
        <dbReference type="ARBA" id="ARBA00004651"/>
    </source>
</evidence>
<dbReference type="EMBL" id="FUXA01000014">
    <property type="protein sequence ID" value="SJZ95405.1"/>
    <property type="molecule type" value="Genomic_DNA"/>
</dbReference>
<evidence type="ECO:0000256" key="2">
    <source>
        <dbReference type="ARBA" id="ARBA00009047"/>
    </source>
</evidence>
<dbReference type="OrthoDB" id="9778687at2"/>
<evidence type="ECO:0000256" key="8">
    <source>
        <dbReference type="ARBA" id="ARBA00023136"/>
    </source>
</evidence>
<keyword evidence="8 9" id="KW-0472">Membrane</keyword>
<keyword evidence="5 10" id="KW-0762">Sugar transport</keyword>
<dbReference type="InterPro" id="IPR035906">
    <property type="entry name" value="MetI-like_sf"/>
</dbReference>
<feature type="transmembrane region" description="Helical" evidence="9">
    <location>
        <begin position="169"/>
        <end position="194"/>
    </location>
</feature>
<feature type="transmembrane region" description="Helical" evidence="9">
    <location>
        <begin position="63"/>
        <end position="84"/>
    </location>
</feature>
<comment type="similarity">
    <text evidence="2 10">Belongs to the binding-protein-dependent transport system permease family. MalFG subfamily.</text>
</comment>
<protein>
    <recommendedName>
        <fullName evidence="10">Maltose/maltodextrin transport system permease protein</fullName>
    </recommendedName>
</protein>
<name>A0A1T4PV27_9FIRM</name>
<comment type="subcellular location">
    <subcellularLocation>
        <location evidence="1 9">Cell membrane</location>
        <topology evidence="1 9">Multi-pass membrane protein</topology>
    </subcellularLocation>
</comment>
<keyword evidence="4 10" id="KW-1003">Cell membrane</keyword>
<feature type="transmembrane region" description="Helical" evidence="9">
    <location>
        <begin position="368"/>
        <end position="390"/>
    </location>
</feature>
<evidence type="ECO:0000256" key="4">
    <source>
        <dbReference type="ARBA" id="ARBA00022475"/>
    </source>
</evidence>
<dbReference type="Gene3D" id="1.10.3720.10">
    <property type="entry name" value="MetI-like"/>
    <property type="match status" value="1"/>
</dbReference>
<dbReference type="RefSeq" id="WP_078787949.1">
    <property type="nucleotide sequence ID" value="NZ_FMTO01000013.1"/>
</dbReference>